<reference evidence="11 12" key="1">
    <citation type="journal article" date="2015" name="Sci. Rep.">
        <title>Chromosome-level genome map provides insights into diverse defense mechanisms in the medicinal fungus Ganoderma sinense.</title>
        <authorList>
            <person name="Zhu Y."/>
            <person name="Xu J."/>
            <person name="Sun C."/>
            <person name="Zhou S."/>
            <person name="Xu H."/>
            <person name="Nelson D.R."/>
            <person name="Qian J."/>
            <person name="Song J."/>
            <person name="Luo H."/>
            <person name="Xiang L."/>
            <person name="Li Y."/>
            <person name="Xu Z."/>
            <person name="Ji A."/>
            <person name="Wang L."/>
            <person name="Lu S."/>
            <person name="Hayward A."/>
            <person name="Sun W."/>
            <person name="Li X."/>
            <person name="Schwartz D.C."/>
            <person name="Wang Y."/>
            <person name="Chen S."/>
        </authorList>
    </citation>
    <scope>NUCLEOTIDE SEQUENCE [LARGE SCALE GENOMIC DNA]</scope>
    <source>
        <strain evidence="11 12">ZZ0214-1</strain>
    </source>
</reference>
<dbReference type="PROSITE" id="PS51910">
    <property type="entry name" value="GH18_2"/>
    <property type="match status" value="1"/>
</dbReference>
<dbReference type="Pfam" id="PF00704">
    <property type="entry name" value="Glyco_hydro_18"/>
    <property type="match status" value="1"/>
</dbReference>
<dbReference type="GO" id="GO:0008061">
    <property type="term" value="F:chitin binding"/>
    <property type="evidence" value="ECO:0007669"/>
    <property type="project" value="InterPro"/>
</dbReference>
<dbReference type="GO" id="GO:0000272">
    <property type="term" value="P:polysaccharide catabolic process"/>
    <property type="evidence" value="ECO:0007669"/>
    <property type="project" value="UniProtKB-KW"/>
</dbReference>
<dbReference type="GO" id="GO:0008843">
    <property type="term" value="F:endochitinase activity"/>
    <property type="evidence" value="ECO:0007669"/>
    <property type="project" value="UniProtKB-EC"/>
</dbReference>
<evidence type="ECO:0000313" key="11">
    <source>
        <dbReference type="EMBL" id="PIL36684.1"/>
    </source>
</evidence>
<dbReference type="InterPro" id="IPR001223">
    <property type="entry name" value="Glyco_hydro18_cat"/>
</dbReference>
<dbReference type="EMBL" id="AYKW01000001">
    <property type="protein sequence ID" value="PIL36684.1"/>
    <property type="molecule type" value="Genomic_DNA"/>
</dbReference>
<evidence type="ECO:0000256" key="8">
    <source>
        <dbReference type="RuleBase" id="RU004453"/>
    </source>
</evidence>
<keyword evidence="3" id="KW-0146">Chitin degradation</keyword>
<evidence type="ECO:0000256" key="7">
    <source>
        <dbReference type="RuleBase" id="RU000489"/>
    </source>
</evidence>
<organism evidence="11 12">
    <name type="scientific">Ganoderma sinense ZZ0214-1</name>
    <dbReference type="NCBI Taxonomy" id="1077348"/>
    <lineage>
        <taxon>Eukaryota</taxon>
        <taxon>Fungi</taxon>
        <taxon>Dikarya</taxon>
        <taxon>Basidiomycota</taxon>
        <taxon>Agaricomycotina</taxon>
        <taxon>Agaricomycetes</taxon>
        <taxon>Polyporales</taxon>
        <taxon>Polyporaceae</taxon>
        <taxon>Ganoderma</taxon>
    </lineage>
</organism>
<dbReference type="InterPro" id="IPR029070">
    <property type="entry name" value="Chitinase_insertion_sf"/>
</dbReference>
<evidence type="ECO:0000256" key="3">
    <source>
        <dbReference type="ARBA" id="ARBA00023024"/>
    </source>
</evidence>
<dbReference type="InterPro" id="IPR017853">
    <property type="entry name" value="GH"/>
</dbReference>
<dbReference type="InterPro" id="IPR001579">
    <property type="entry name" value="Glyco_hydro_18_chit_AS"/>
</dbReference>
<dbReference type="OrthoDB" id="3022280at2759"/>
<accession>A0A2G8SSF4</accession>
<dbReference type="PROSITE" id="PS01095">
    <property type="entry name" value="GH18_1"/>
    <property type="match status" value="1"/>
</dbReference>
<dbReference type="InterPro" id="IPR050314">
    <property type="entry name" value="Glycosyl_Hydrlase_18"/>
</dbReference>
<feature type="region of interest" description="Disordered" evidence="9">
    <location>
        <begin position="1"/>
        <end position="22"/>
    </location>
</feature>
<dbReference type="STRING" id="1077348.A0A2G8SSF4"/>
<dbReference type="Gene3D" id="3.20.20.80">
    <property type="entry name" value="Glycosidases"/>
    <property type="match status" value="1"/>
</dbReference>
<dbReference type="PANTHER" id="PTHR11177:SF317">
    <property type="entry name" value="CHITINASE 12-RELATED"/>
    <property type="match status" value="1"/>
</dbReference>
<evidence type="ECO:0000256" key="5">
    <source>
        <dbReference type="ARBA" id="ARBA00023295"/>
    </source>
</evidence>
<dbReference type="AlphaFoldDB" id="A0A2G8SSF4"/>
<dbReference type="Gene3D" id="3.10.50.10">
    <property type="match status" value="1"/>
</dbReference>
<comment type="caution">
    <text evidence="11">The sequence shown here is derived from an EMBL/GenBank/DDBJ whole genome shotgun (WGS) entry which is preliminary data.</text>
</comment>
<gene>
    <name evidence="11" type="ORF">GSI_00373</name>
</gene>
<keyword evidence="6" id="KW-0624">Polysaccharide degradation</keyword>
<comment type="catalytic activity">
    <reaction evidence="1">
        <text>Random endo-hydrolysis of N-acetyl-beta-D-glucosaminide (1-&gt;4)-beta-linkages in chitin and chitodextrins.</text>
        <dbReference type="EC" id="3.2.1.14"/>
    </reaction>
</comment>
<keyword evidence="2 7" id="KW-0378">Hydrolase</keyword>
<evidence type="ECO:0000259" key="10">
    <source>
        <dbReference type="PROSITE" id="PS51910"/>
    </source>
</evidence>
<evidence type="ECO:0000256" key="2">
    <source>
        <dbReference type="ARBA" id="ARBA00022801"/>
    </source>
</evidence>
<dbReference type="SUPFAM" id="SSF51445">
    <property type="entry name" value="(Trans)glycosidases"/>
    <property type="match status" value="1"/>
</dbReference>
<dbReference type="PANTHER" id="PTHR11177">
    <property type="entry name" value="CHITINASE"/>
    <property type="match status" value="1"/>
</dbReference>
<name>A0A2G8SSF4_9APHY</name>
<dbReference type="GO" id="GO:0006032">
    <property type="term" value="P:chitin catabolic process"/>
    <property type="evidence" value="ECO:0007669"/>
    <property type="project" value="UniProtKB-KW"/>
</dbReference>
<evidence type="ECO:0000256" key="9">
    <source>
        <dbReference type="SAM" id="MobiDB-lite"/>
    </source>
</evidence>
<evidence type="ECO:0000313" key="12">
    <source>
        <dbReference type="Proteomes" id="UP000230002"/>
    </source>
</evidence>
<dbReference type="GO" id="GO:0005576">
    <property type="term" value="C:extracellular region"/>
    <property type="evidence" value="ECO:0007669"/>
    <property type="project" value="TreeGrafter"/>
</dbReference>
<evidence type="ECO:0000256" key="1">
    <source>
        <dbReference type="ARBA" id="ARBA00000822"/>
    </source>
</evidence>
<dbReference type="SMART" id="SM00636">
    <property type="entry name" value="Glyco_18"/>
    <property type="match status" value="1"/>
</dbReference>
<protein>
    <recommendedName>
        <fullName evidence="10">GH18 domain-containing protein</fullName>
    </recommendedName>
</protein>
<sequence>MFLSVSQAGPTTQPSGASPRTPITKRLGVDFVRATWWAAYHPNVTQTTLQYDKFNIISYFAARTNDSTRGVLLGDVNLDPTRLPEFVKNAKAKNVTALATIGGWDGGNFSALLRTPEDREAFAGTVVNFAQTYDLNGIDIDWEYPGKDPGNGNGFHPNDTSNFLEFLKAVRNKTDEAFILTAATSTSPWVGADGNPSTDLSTFATVLDYIAIMNYDTNGQGFSKAVGPNAPLYSGCGGSGNVTSSAEGAVDAWNKAGFPLEQIVLGVPAYGHGFRVPPDAAFLPNGQLAMNTTFSYNATSRVVGDSWDSPSAPGGTFSFLGLVNETGWLKEDGTVASGVVYTFDACSQTPYIYRNATQVVVSYDDAASFEAKGRWIREKRLAGFEMFEAAGDFHDILLDSINKGLSTNINGTS</sequence>
<evidence type="ECO:0000256" key="6">
    <source>
        <dbReference type="ARBA" id="ARBA00023326"/>
    </source>
</evidence>
<proteinExistence type="inferred from homology"/>
<keyword evidence="4" id="KW-0119">Carbohydrate metabolism</keyword>
<comment type="similarity">
    <text evidence="8">Belongs to the glycosyl hydrolase 18 family.</text>
</comment>
<keyword evidence="5 7" id="KW-0326">Glycosidase</keyword>
<feature type="compositionally biased region" description="Polar residues" evidence="9">
    <location>
        <begin position="1"/>
        <end position="18"/>
    </location>
</feature>
<feature type="domain" description="GH18" evidence="10">
    <location>
        <begin position="31"/>
        <end position="408"/>
    </location>
</feature>
<keyword evidence="12" id="KW-1185">Reference proteome</keyword>
<dbReference type="Proteomes" id="UP000230002">
    <property type="component" value="Unassembled WGS sequence"/>
</dbReference>
<evidence type="ECO:0000256" key="4">
    <source>
        <dbReference type="ARBA" id="ARBA00023277"/>
    </source>
</evidence>
<dbReference type="InterPro" id="IPR011583">
    <property type="entry name" value="Chitinase_II/V-like_cat"/>
</dbReference>